<accession>A0ABW5FS85</accession>
<gene>
    <name evidence="1" type="ORF">ACFSXZ_11215</name>
</gene>
<proteinExistence type="predicted"/>
<reference evidence="2" key="1">
    <citation type="journal article" date="2019" name="Int. J. Syst. Evol. Microbiol.">
        <title>The Global Catalogue of Microorganisms (GCM) 10K type strain sequencing project: providing services to taxonomists for standard genome sequencing and annotation.</title>
        <authorList>
            <consortium name="The Broad Institute Genomics Platform"/>
            <consortium name="The Broad Institute Genome Sequencing Center for Infectious Disease"/>
            <person name="Wu L."/>
            <person name="Ma J."/>
        </authorList>
    </citation>
    <scope>NUCLEOTIDE SEQUENCE [LARGE SCALE GENOMIC DNA]</scope>
    <source>
        <strain evidence="2">CGMCC 4.7645</strain>
    </source>
</reference>
<protein>
    <submittedName>
        <fullName evidence="1">Uncharacterized protein</fullName>
    </submittedName>
</protein>
<dbReference type="EMBL" id="JBHUKR010000006">
    <property type="protein sequence ID" value="MFD2416891.1"/>
    <property type="molecule type" value="Genomic_DNA"/>
</dbReference>
<comment type="caution">
    <text evidence="1">The sequence shown here is derived from an EMBL/GenBank/DDBJ whole genome shotgun (WGS) entry which is preliminary data.</text>
</comment>
<evidence type="ECO:0000313" key="2">
    <source>
        <dbReference type="Proteomes" id="UP001597417"/>
    </source>
</evidence>
<evidence type="ECO:0000313" key="1">
    <source>
        <dbReference type="EMBL" id="MFD2416891.1"/>
    </source>
</evidence>
<sequence>MTMVRTTDVDAVMDGFGGVMSEARFLPFDEARALESVDLDRDDVLALPTGA</sequence>
<organism evidence="1 2">
    <name type="scientific">Amycolatopsis pigmentata</name>
    <dbReference type="NCBI Taxonomy" id="450801"/>
    <lineage>
        <taxon>Bacteria</taxon>
        <taxon>Bacillati</taxon>
        <taxon>Actinomycetota</taxon>
        <taxon>Actinomycetes</taxon>
        <taxon>Pseudonocardiales</taxon>
        <taxon>Pseudonocardiaceae</taxon>
        <taxon>Amycolatopsis</taxon>
    </lineage>
</organism>
<name>A0ABW5FS85_9PSEU</name>
<dbReference type="RefSeq" id="WP_378264096.1">
    <property type="nucleotide sequence ID" value="NZ_JBHUKR010000006.1"/>
</dbReference>
<dbReference type="Proteomes" id="UP001597417">
    <property type="component" value="Unassembled WGS sequence"/>
</dbReference>
<keyword evidence="2" id="KW-1185">Reference proteome</keyword>